<organism evidence="2">
    <name type="scientific">Camponotus floridanus</name>
    <name type="common">Florida carpenter ant</name>
    <dbReference type="NCBI Taxonomy" id="104421"/>
    <lineage>
        <taxon>Eukaryota</taxon>
        <taxon>Metazoa</taxon>
        <taxon>Ecdysozoa</taxon>
        <taxon>Arthropoda</taxon>
        <taxon>Hexapoda</taxon>
        <taxon>Insecta</taxon>
        <taxon>Pterygota</taxon>
        <taxon>Neoptera</taxon>
        <taxon>Endopterygota</taxon>
        <taxon>Hymenoptera</taxon>
        <taxon>Apocrita</taxon>
        <taxon>Aculeata</taxon>
        <taxon>Formicoidea</taxon>
        <taxon>Formicidae</taxon>
        <taxon>Formicinae</taxon>
        <taxon>Camponotus</taxon>
    </lineage>
</organism>
<reference evidence="1 2" key="1">
    <citation type="journal article" date="2010" name="Science">
        <title>Genomic comparison of the ants Camponotus floridanus and Harpegnathos saltator.</title>
        <authorList>
            <person name="Bonasio R."/>
            <person name="Zhang G."/>
            <person name="Ye C."/>
            <person name="Mutti N.S."/>
            <person name="Fang X."/>
            <person name="Qin N."/>
            <person name="Donahue G."/>
            <person name="Yang P."/>
            <person name="Li Q."/>
            <person name="Li C."/>
            <person name="Zhang P."/>
            <person name="Huang Z."/>
            <person name="Berger S.L."/>
            <person name="Reinberg D."/>
            <person name="Wang J."/>
            <person name="Liebig J."/>
        </authorList>
    </citation>
    <scope>NUCLEOTIDE SEQUENCE [LARGE SCALE GENOMIC DNA]</scope>
    <source>
        <strain evidence="2">C129</strain>
    </source>
</reference>
<evidence type="ECO:0000313" key="1">
    <source>
        <dbReference type="EMBL" id="EFN64257.1"/>
    </source>
</evidence>
<sequence>MLNQEFIFVEFSDDSLTRSALADLAIGILLNFCCQSAVGLCLQILLAEPKLNTDAVDANLPQYSVSNCTMKVQMKVHPLHVLGNLRKETANQTKAIGLKFELQSFSQAIHIL</sequence>
<dbReference type="Proteomes" id="UP000000311">
    <property type="component" value="Unassembled WGS sequence"/>
</dbReference>
<accession>E2AQN4</accession>
<gene>
    <name evidence="1" type="ORF">EAG_00801</name>
</gene>
<evidence type="ECO:0000313" key="2">
    <source>
        <dbReference type="Proteomes" id="UP000000311"/>
    </source>
</evidence>
<proteinExistence type="predicted"/>
<dbReference type="AlphaFoldDB" id="E2AQN4"/>
<dbReference type="EMBL" id="GL441795">
    <property type="protein sequence ID" value="EFN64257.1"/>
    <property type="molecule type" value="Genomic_DNA"/>
</dbReference>
<keyword evidence="2" id="KW-1185">Reference proteome</keyword>
<dbReference type="InParanoid" id="E2AQN4"/>
<protein>
    <submittedName>
        <fullName evidence="1">Uncharacterized protein</fullName>
    </submittedName>
</protein>
<name>E2AQN4_CAMFO</name>